<gene>
    <name evidence="2" type="ORF">F511_38511</name>
</gene>
<organism evidence="2 3">
    <name type="scientific">Dorcoceras hygrometricum</name>
    <dbReference type="NCBI Taxonomy" id="472368"/>
    <lineage>
        <taxon>Eukaryota</taxon>
        <taxon>Viridiplantae</taxon>
        <taxon>Streptophyta</taxon>
        <taxon>Embryophyta</taxon>
        <taxon>Tracheophyta</taxon>
        <taxon>Spermatophyta</taxon>
        <taxon>Magnoliopsida</taxon>
        <taxon>eudicotyledons</taxon>
        <taxon>Gunneridae</taxon>
        <taxon>Pentapetalae</taxon>
        <taxon>asterids</taxon>
        <taxon>lamiids</taxon>
        <taxon>Lamiales</taxon>
        <taxon>Gesneriaceae</taxon>
        <taxon>Didymocarpoideae</taxon>
        <taxon>Trichosporeae</taxon>
        <taxon>Loxocarpinae</taxon>
        <taxon>Dorcoceras</taxon>
    </lineage>
</organism>
<protein>
    <submittedName>
        <fullName evidence="2">Uncharacterized protein</fullName>
    </submittedName>
</protein>
<name>A0A2Z7B3L1_9LAMI</name>
<dbReference type="AlphaFoldDB" id="A0A2Z7B3L1"/>
<keyword evidence="3" id="KW-1185">Reference proteome</keyword>
<evidence type="ECO:0000256" key="1">
    <source>
        <dbReference type="SAM" id="MobiDB-lite"/>
    </source>
</evidence>
<sequence length="243" mass="27521">MANHNQAAQRKQLDVRELSRRSPIPVLSHPCTLNSTGSNPSTESNIVQQVDRTSYKCNAMHENRKIKGSKGTIQSWTSAIGVVTGCVREWELPSRSITHDSTKRSIREDLTLTRKHYLNGRSNRSEYEPTTHCSSFEINLLAHQSLQKRYRKKRLGKRNSTLPILLQAMPSTVGNRRKYVTVNIKGFVIVEVTTESSGCKLLHVIQFALPEQIVTHATAHSYRTDYALQERKDLNPTEAANID</sequence>
<evidence type="ECO:0000313" key="2">
    <source>
        <dbReference type="EMBL" id="KZV28590.1"/>
    </source>
</evidence>
<dbReference type="Proteomes" id="UP000250235">
    <property type="component" value="Unassembled WGS sequence"/>
</dbReference>
<proteinExistence type="predicted"/>
<reference evidence="2 3" key="1">
    <citation type="journal article" date="2015" name="Proc. Natl. Acad. Sci. U.S.A.">
        <title>The resurrection genome of Boea hygrometrica: A blueprint for survival of dehydration.</title>
        <authorList>
            <person name="Xiao L."/>
            <person name="Yang G."/>
            <person name="Zhang L."/>
            <person name="Yang X."/>
            <person name="Zhao S."/>
            <person name="Ji Z."/>
            <person name="Zhou Q."/>
            <person name="Hu M."/>
            <person name="Wang Y."/>
            <person name="Chen M."/>
            <person name="Xu Y."/>
            <person name="Jin H."/>
            <person name="Xiao X."/>
            <person name="Hu G."/>
            <person name="Bao F."/>
            <person name="Hu Y."/>
            <person name="Wan P."/>
            <person name="Li L."/>
            <person name="Deng X."/>
            <person name="Kuang T."/>
            <person name="Xiang C."/>
            <person name="Zhu J.K."/>
            <person name="Oliver M.J."/>
            <person name="He Y."/>
        </authorList>
    </citation>
    <scope>NUCLEOTIDE SEQUENCE [LARGE SCALE GENOMIC DNA]</scope>
    <source>
        <strain evidence="3">cv. XS01</strain>
    </source>
</reference>
<dbReference type="EMBL" id="KV010067">
    <property type="protein sequence ID" value="KZV28590.1"/>
    <property type="molecule type" value="Genomic_DNA"/>
</dbReference>
<feature type="region of interest" description="Disordered" evidence="1">
    <location>
        <begin position="1"/>
        <end position="28"/>
    </location>
</feature>
<accession>A0A2Z7B3L1</accession>
<evidence type="ECO:0000313" key="3">
    <source>
        <dbReference type="Proteomes" id="UP000250235"/>
    </source>
</evidence>
<feature type="compositionally biased region" description="Basic and acidic residues" evidence="1">
    <location>
        <begin position="11"/>
        <end position="20"/>
    </location>
</feature>